<protein>
    <submittedName>
        <fullName evidence="4">Acyl-CoA-binding protein</fullName>
    </submittedName>
</protein>
<dbReference type="Pfam" id="PF00887">
    <property type="entry name" value="ACBP"/>
    <property type="match status" value="1"/>
</dbReference>
<sequence length="185" mass="21097">MGTMNDPETALAAIRAAGDDFQSLLEAIKKADFLDAMPGDHRQAYRAAKTKLKKIHLAAKKKAEEDAKKGIVTKNYDVDKYWPQLKDTWESLRWRLKAMPGGATKKPDAFYELYGFFKQATEGDNTEEQPVWAETGGLDFEGRSRWEAWNKTKGMSSEVAKKKFVSVYFQMDAKANLYNDNRIKE</sequence>
<accession>A0AAX4P3S7</accession>
<dbReference type="Gene3D" id="1.20.80.10">
    <property type="match status" value="1"/>
</dbReference>
<name>A0AAX4P3S7_9CHLO</name>
<dbReference type="GO" id="GO:0000062">
    <property type="term" value="F:fatty-acyl-CoA binding"/>
    <property type="evidence" value="ECO:0007669"/>
    <property type="project" value="InterPro"/>
</dbReference>
<dbReference type="GO" id="GO:0006631">
    <property type="term" value="P:fatty acid metabolic process"/>
    <property type="evidence" value="ECO:0007669"/>
    <property type="project" value="TreeGrafter"/>
</dbReference>
<dbReference type="InterPro" id="IPR014352">
    <property type="entry name" value="FERM/acyl-CoA-bd_prot_sf"/>
</dbReference>
<dbReference type="SUPFAM" id="SSF47027">
    <property type="entry name" value="Acyl-CoA binding protein"/>
    <property type="match status" value="1"/>
</dbReference>
<dbReference type="AlphaFoldDB" id="A0AAX4P3S7"/>
<dbReference type="InterPro" id="IPR000582">
    <property type="entry name" value="Acyl-CoA-binding_protein"/>
</dbReference>
<dbReference type="PANTHER" id="PTHR23310">
    <property type="entry name" value="ACYL-COA-BINDING PROTEIN, ACBP"/>
    <property type="match status" value="1"/>
</dbReference>
<dbReference type="PROSITE" id="PS51228">
    <property type="entry name" value="ACB_2"/>
    <property type="match status" value="1"/>
</dbReference>
<dbReference type="PANTHER" id="PTHR23310:SF62">
    <property type="entry name" value="ACYL-COA BINDING PROTEIN 1, ISOFORM A"/>
    <property type="match status" value="1"/>
</dbReference>
<dbReference type="Proteomes" id="UP001472866">
    <property type="component" value="Chromosome 03"/>
</dbReference>
<gene>
    <name evidence="4" type="ORF">HKI87_03g22620</name>
</gene>
<comment type="similarity">
    <text evidence="1">Belongs to the ACBP family.</text>
</comment>
<evidence type="ECO:0000313" key="5">
    <source>
        <dbReference type="Proteomes" id="UP001472866"/>
    </source>
</evidence>
<dbReference type="EMBL" id="CP151503">
    <property type="protein sequence ID" value="WZN60728.1"/>
    <property type="molecule type" value="Genomic_DNA"/>
</dbReference>
<keyword evidence="5" id="KW-1185">Reference proteome</keyword>
<evidence type="ECO:0000259" key="3">
    <source>
        <dbReference type="PROSITE" id="PS51228"/>
    </source>
</evidence>
<dbReference type="InterPro" id="IPR035984">
    <property type="entry name" value="Acyl-CoA-binding_sf"/>
</dbReference>
<organism evidence="4 5">
    <name type="scientific">Chloropicon roscoffensis</name>
    <dbReference type="NCBI Taxonomy" id="1461544"/>
    <lineage>
        <taxon>Eukaryota</taxon>
        <taxon>Viridiplantae</taxon>
        <taxon>Chlorophyta</taxon>
        <taxon>Chloropicophyceae</taxon>
        <taxon>Chloropicales</taxon>
        <taxon>Chloropicaceae</taxon>
        <taxon>Chloropicon</taxon>
    </lineage>
</organism>
<evidence type="ECO:0000313" key="4">
    <source>
        <dbReference type="EMBL" id="WZN60728.1"/>
    </source>
</evidence>
<proteinExistence type="inferred from homology"/>
<evidence type="ECO:0000256" key="1">
    <source>
        <dbReference type="ARBA" id="ARBA00005567"/>
    </source>
</evidence>
<reference evidence="4 5" key="1">
    <citation type="submission" date="2024-03" db="EMBL/GenBank/DDBJ databases">
        <title>Complete genome sequence of the green alga Chloropicon roscoffensis RCC1871.</title>
        <authorList>
            <person name="Lemieux C."/>
            <person name="Pombert J.-F."/>
            <person name="Otis C."/>
            <person name="Turmel M."/>
        </authorList>
    </citation>
    <scope>NUCLEOTIDE SEQUENCE [LARGE SCALE GENOMIC DNA]</scope>
    <source>
        <strain evidence="4 5">RCC1871</strain>
    </source>
</reference>
<keyword evidence="2" id="KW-0446">Lipid-binding</keyword>
<feature type="domain" description="ACB" evidence="3">
    <location>
        <begin position="85"/>
        <end position="177"/>
    </location>
</feature>
<evidence type="ECO:0000256" key="2">
    <source>
        <dbReference type="ARBA" id="ARBA00023121"/>
    </source>
</evidence>